<reference evidence="12 14" key="2">
    <citation type="submission" date="2017-12" db="EMBL/GenBank/DDBJ databases">
        <title>Phylogenetic diversity of female urinary microbiome.</title>
        <authorList>
            <person name="Thomas-White K."/>
            <person name="Wolfe A.J."/>
        </authorList>
    </citation>
    <scope>NUCLEOTIDE SEQUENCE [LARGE SCALE GENOMIC DNA]</scope>
    <source>
        <strain evidence="12 14">UMB0844</strain>
    </source>
</reference>
<dbReference type="Proteomes" id="UP000070422">
    <property type="component" value="Unassembled WGS sequence"/>
</dbReference>
<dbReference type="InterPro" id="IPR002481">
    <property type="entry name" value="FUR"/>
</dbReference>
<evidence type="ECO:0000256" key="2">
    <source>
        <dbReference type="ARBA" id="ARBA00007957"/>
    </source>
</evidence>
<comment type="similarity">
    <text evidence="2">Belongs to the Fur family.</text>
</comment>
<keyword evidence="14" id="KW-1185">Reference proteome</keyword>
<evidence type="ECO:0000256" key="5">
    <source>
        <dbReference type="ARBA" id="ARBA00022723"/>
    </source>
</evidence>
<evidence type="ECO:0000256" key="8">
    <source>
        <dbReference type="ARBA" id="ARBA00023125"/>
    </source>
</evidence>
<sequence length="155" mass="18355">MTNPGQIYQEAIHYLQQHKLRLTRSRRRILKYLIASECHPTAERVYKELVQKEEEVSLATVYNTLNQLASIGLVKEIRLQDGSRHFDFFLQEHYHLICTECGQIVDWYERKQRLKDAINQIENSGDRSTDFQLEGYRIEFYGKCAHCVDSKENQS</sequence>
<evidence type="ECO:0000256" key="4">
    <source>
        <dbReference type="ARBA" id="ARBA00022491"/>
    </source>
</evidence>
<evidence type="ECO:0000313" key="11">
    <source>
        <dbReference type="EMBL" id="KXB38280.1"/>
    </source>
</evidence>
<dbReference type="Pfam" id="PF01475">
    <property type="entry name" value="FUR"/>
    <property type="match status" value="1"/>
</dbReference>
<dbReference type="PANTHER" id="PTHR33202:SF7">
    <property type="entry name" value="FERRIC UPTAKE REGULATION PROTEIN"/>
    <property type="match status" value="1"/>
</dbReference>
<dbReference type="GO" id="GO:0000976">
    <property type="term" value="F:transcription cis-regulatory region binding"/>
    <property type="evidence" value="ECO:0007669"/>
    <property type="project" value="TreeGrafter"/>
</dbReference>
<evidence type="ECO:0000313" key="13">
    <source>
        <dbReference type="Proteomes" id="UP000070422"/>
    </source>
</evidence>
<dbReference type="GO" id="GO:0008270">
    <property type="term" value="F:zinc ion binding"/>
    <property type="evidence" value="ECO:0007669"/>
    <property type="project" value="TreeGrafter"/>
</dbReference>
<evidence type="ECO:0000256" key="1">
    <source>
        <dbReference type="ARBA" id="ARBA00004496"/>
    </source>
</evidence>
<keyword evidence="7" id="KW-0805">Transcription regulation</keyword>
<evidence type="ECO:0000313" key="12">
    <source>
        <dbReference type="EMBL" id="PKY90953.1"/>
    </source>
</evidence>
<dbReference type="EMBL" id="PKGZ01000007">
    <property type="protein sequence ID" value="PKY90953.1"/>
    <property type="molecule type" value="Genomic_DNA"/>
</dbReference>
<feature type="binding site" evidence="10">
    <location>
        <position position="147"/>
    </location>
    <ligand>
        <name>Zn(2+)</name>
        <dbReference type="ChEBI" id="CHEBI:29105"/>
    </ligand>
</feature>
<proteinExistence type="inferred from homology"/>
<dbReference type="EMBL" id="LSCQ01000007">
    <property type="protein sequence ID" value="KXB38280.1"/>
    <property type="molecule type" value="Genomic_DNA"/>
</dbReference>
<dbReference type="STRING" id="87541.AWM71_04795"/>
<name>A0A133Y4Y5_9LACT</name>
<dbReference type="RefSeq" id="WP_060936255.1">
    <property type="nucleotide sequence ID" value="NZ_CP118095.1"/>
</dbReference>
<reference evidence="11 13" key="1">
    <citation type="submission" date="2016-01" db="EMBL/GenBank/DDBJ databases">
        <authorList>
            <person name="Oliw E.H."/>
        </authorList>
    </citation>
    <scope>NUCLEOTIDE SEQUENCE [LARGE SCALE GENOMIC DNA]</scope>
    <source>
        <strain evidence="11 13">KA00635</strain>
    </source>
</reference>
<evidence type="ECO:0000256" key="7">
    <source>
        <dbReference type="ARBA" id="ARBA00023015"/>
    </source>
</evidence>
<protein>
    <submittedName>
        <fullName evidence="11">Transcriptional regulator, Fur family</fullName>
    </submittedName>
    <submittedName>
        <fullName evidence="12">Transcriptional repressor</fullName>
    </submittedName>
</protein>
<dbReference type="InterPro" id="IPR036388">
    <property type="entry name" value="WH-like_DNA-bd_sf"/>
</dbReference>
<dbReference type="FunFam" id="1.10.10.10:FF:000007">
    <property type="entry name" value="Ferric uptake regulation protein"/>
    <property type="match status" value="1"/>
</dbReference>
<comment type="subcellular location">
    <subcellularLocation>
        <location evidence="1">Cytoplasm</location>
    </subcellularLocation>
</comment>
<feature type="binding site" evidence="10">
    <location>
        <position position="144"/>
    </location>
    <ligand>
        <name>Zn(2+)</name>
        <dbReference type="ChEBI" id="CHEBI:29105"/>
    </ligand>
</feature>
<dbReference type="AlphaFoldDB" id="A0A133Y4Y5"/>
<dbReference type="GO" id="GO:1900376">
    <property type="term" value="P:regulation of secondary metabolite biosynthetic process"/>
    <property type="evidence" value="ECO:0007669"/>
    <property type="project" value="TreeGrafter"/>
</dbReference>
<evidence type="ECO:0000256" key="6">
    <source>
        <dbReference type="ARBA" id="ARBA00022833"/>
    </source>
</evidence>
<evidence type="ECO:0000256" key="9">
    <source>
        <dbReference type="ARBA" id="ARBA00023163"/>
    </source>
</evidence>
<feature type="binding site" evidence="10">
    <location>
        <position position="101"/>
    </location>
    <ligand>
        <name>Zn(2+)</name>
        <dbReference type="ChEBI" id="CHEBI:29105"/>
    </ligand>
</feature>
<dbReference type="GO" id="GO:0045892">
    <property type="term" value="P:negative regulation of DNA-templated transcription"/>
    <property type="evidence" value="ECO:0007669"/>
    <property type="project" value="TreeGrafter"/>
</dbReference>
<dbReference type="CDD" id="cd07153">
    <property type="entry name" value="Fur_like"/>
    <property type="match status" value="1"/>
</dbReference>
<dbReference type="GO" id="GO:0005737">
    <property type="term" value="C:cytoplasm"/>
    <property type="evidence" value="ECO:0007669"/>
    <property type="project" value="UniProtKB-SubCell"/>
</dbReference>
<gene>
    <name evidence="12" type="ORF">CYJ27_07615</name>
    <name evidence="11" type="ORF">HMPREF3187_00032</name>
</gene>
<dbReference type="Gene3D" id="3.30.1490.190">
    <property type="match status" value="1"/>
</dbReference>
<dbReference type="Gene3D" id="1.10.10.10">
    <property type="entry name" value="Winged helix-like DNA-binding domain superfamily/Winged helix DNA-binding domain"/>
    <property type="match status" value="1"/>
</dbReference>
<organism evidence="11 13">
    <name type="scientific">Aerococcus christensenii</name>
    <dbReference type="NCBI Taxonomy" id="87541"/>
    <lineage>
        <taxon>Bacteria</taxon>
        <taxon>Bacillati</taxon>
        <taxon>Bacillota</taxon>
        <taxon>Bacilli</taxon>
        <taxon>Lactobacillales</taxon>
        <taxon>Aerococcaceae</taxon>
        <taxon>Aerococcus</taxon>
    </lineage>
</organism>
<evidence type="ECO:0000313" key="14">
    <source>
        <dbReference type="Proteomes" id="UP000234775"/>
    </source>
</evidence>
<dbReference type="SUPFAM" id="SSF46785">
    <property type="entry name" value="Winged helix' DNA-binding domain"/>
    <property type="match status" value="1"/>
</dbReference>
<evidence type="ECO:0000256" key="10">
    <source>
        <dbReference type="PIRSR" id="PIRSR602481-1"/>
    </source>
</evidence>
<accession>A0A133Y4Y5</accession>
<comment type="cofactor">
    <cofactor evidence="10">
        <name>Zn(2+)</name>
        <dbReference type="ChEBI" id="CHEBI:29105"/>
    </cofactor>
    <text evidence="10">Binds 1 zinc ion per subunit.</text>
</comment>
<keyword evidence="5 10" id="KW-0479">Metal-binding</keyword>
<comment type="caution">
    <text evidence="11">The sequence shown here is derived from an EMBL/GenBank/DDBJ whole genome shotgun (WGS) entry which is preliminary data.</text>
</comment>
<dbReference type="PANTHER" id="PTHR33202">
    <property type="entry name" value="ZINC UPTAKE REGULATION PROTEIN"/>
    <property type="match status" value="1"/>
</dbReference>
<dbReference type="OrthoDB" id="8659436at2"/>
<keyword evidence="3" id="KW-0963">Cytoplasm</keyword>
<dbReference type="PATRIC" id="fig|87541.4.peg.32"/>
<dbReference type="InterPro" id="IPR043135">
    <property type="entry name" value="Fur_C"/>
</dbReference>
<keyword evidence="6 10" id="KW-0862">Zinc</keyword>
<keyword evidence="4" id="KW-0678">Repressor</keyword>
<keyword evidence="8" id="KW-0238">DNA-binding</keyword>
<dbReference type="InterPro" id="IPR036390">
    <property type="entry name" value="WH_DNA-bd_sf"/>
</dbReference>
<dbReference type="Proteomes" id="UP000234775">
    <property type="component" value="Unassembled WGS sequence"/>
</dbReference>
<evidence type="ECO:0000256" key="3">
    <source>
        <dbReference type="ARBA" id="ARBA00022490"/>
    </source>
</evidence>
<dbReference type="GO" id="GO:0003700">
    <property type="term" value="F:DNA-binding transcription factor activity"/>
    <property type="evidence" value="ECO:0007669"/>
    <property type="project" value="InterPro"/>
</dbReference>
<keyword evidence="9" id="KW-0804">Transcription</keyword>
<feature type="binding site" evidence="10">
    <location>
        <position position="98"/>
    </location>
    <ligand>
        <name>Zn(2+)</name>
        <dbReference type="ChEBI" id="CHEBI:29105"/>
    </ligand>
</feature>